<feature type="chain" id="PRO_5047391933" description="HAF repeat-containing protein" evidence="1">
    <location>
        <begin position="25"/>
        <end position="326"/>
    </location>
</feature>
<evidence type="ECO:0000256" key="1">
    <source>
        <dbReference type="SAM" id="SignalP"/>
    </source>
</evidence>
<proteinExistence type="predicted"/>
<dbReference type="EMBL" id="CP120983">
    <property type="protein sequence ID" value="WLQ66709.1"/>
    <property type="molecule type" value="Genomic_DNA"/>
</dbReference>
<evidence type="ECO:0000313" key="2">
    <source>
        <dbReference type="EMBL" id="WLQ66709.1"/>
    </source>
</evidence>
<name>A0ABY9JIB1_9ACTN</name>
<dbReference type="Proteomes" id="UP001224433">
    <property type="component" value="Chromosome"/>
</dbReference>
<protein>
    <recommendedName>
        <fullName evidence="4">HAF repeat-containing protein</fullName>
    </recommendedName>
</protein>
<feature type="signal peptide" evidence="1">
    <location>
        <begin position="1"/>
        <end position="24"/>
    </location>
</feature>
<evidence type="ECO:0000313" key="3">
    <source>
        <dbReference type="Proteomes" id="UP001224433"/>
    </source>
</evidence>
<evidence type="ECO:0008006" key="4">
    <source>
        <dbReference type="Google" id="ProtNLM"/>
    </source>
</evidence>
<keyword evidence="1" id="KW-0732">Signal</keyword>
<reference evidence="2 3" key="1">
    <citation type="submission" date="2023-03" db="EMBL/GenBank/DDBJ databases">
        <title>Isolation and description of six Streptomyces strains from soil environments, able to metabolize different microbial glucans.</title>
        <authorList>
            <person name="Widen T."/>
            <person name="Larsbrink J."/>
        </authorList>
    </citation>
    <scope>NUCLEOTIDE SEQUENCE [LARGE SCALE GENOMIC DNA]</scope>
    <source>
        <strain evidence="2 3">Alt3</strain>
    </source>
</reference>
<sequence length="326" mass="33892">MRSVLAAATLTAALGLVPVGTSQAAACQWQKTLWELPPTTDLGTLYASDGGRYGVGVTGTRSRTWPYGYKEKQGTLWDNKKVVLRLPSITPVDVNAAGLIAGNGLFDGTFTGVTVTRTGTTAPLPFDPSWDHSSADAINNAGDIAGTASVGSKRVLVVWPASAPGTYRELAVPETRSLTATDIDEQGRIVGYTDTEGFVTDTSGQWHTLAAQGPNGMGTPWAIRDGRVVGSMDSDTTYAAAEWNDQGSPVRTIKNGAISAKAIGGAGTVGGLGFVNSTPRAVLWRDGVVADPLSGVSDYFGLTAISTDEKTLIGSDTSTPAQYDCV</sequence>
<dbReference type="RefSeq" id="WP_147964352.1">
    <property type="nucleotide sequence ID" value="NZ_CP120983.1"/>
</dbReference>
<organism evidence="2 3">
    <name type="scientific">Streptomyces glycanivorans</name>
    <dbReference type="NCBI Taxonomy" id="3033808"/>
    <lineage>
        <taxon>Bacteria</taxon>
        <taxon>Bacillati</taxon>
        <taxon>Actinomycetota</taxon>
        <taxon>Actinomycetes</taxon>
        <taxon>Kitasatosporales</taxon>
        <taxon>Streptomycetaceae</taxon>
        <taxon>Streptomyces</taxon>
    </lineage>
</organism>
<gene>
    <name evidence="2" type="ORF">P8A20_25435</name>
</gene>
<accession>A0ABY9JIB1</accession>
<keyword evidence="3" id="KW-1185">Reference proteome</keyword>